<feature type="transmembrane region" description="Helical" evidence="5">
    <location>
        <begin position="542"/>
        <end position="566"/>
    </location>
</feature>
<dbReference type="InterPro" id="IPR051328">
    <property type="entry name" value="T7SS_ABC-Transporter"/>
</dbReference>
<reference evidence="7 8" key="4">
    <citation type="journal article" date="2020" name="PLoS ONE">
        <title>Taxonomic classification of strain PO100/5 shows a broader geographic distribution and genetic markers of the recently described Corynebacterium silvaticum.</title>
        <authorList>
            <person name="Viana M.V.C."/>
            <person name="Profeta R."/>
            <person name="da Silva A.L."/>
            <person name="Hurtado R."/>
            <person name="Cerqueira J.C."/>
            <person name="Ribeiro B.F.S."/>
            <person name="Almeida M.O."/>
            <person name="Morais-Rodrigues F."/>
            <person name="Soares S.C."/>
            <person name="Oliveira M."/>
            <person name="Tavares L."/>
            <person name="Figueiredo H."/>
            <person name="Wattam A.R."/>
            <person name="Barh D."/>
            <person name="Ghosh P."/>
            <person name="Silva A."/>
            <person name="Azevedo V."/>
        </authorList>
    </citation>
    <scope>NUCLEOTIDE SEQUENCE [LARGE SCALE GENOMIC DNA]</scope>
    <source>
        <strain evidence="7 8">PO100/5</strain>
    </source>
</reference>
<dbReference type="InterPro" id="IPR017500">
    <property type="entry name" value="Phage_infect_YhgE_N"/>
</dbReference>
<dbReference type="PANTHER" id="PTHR43077:SF10">
    <property type="entry name" value="TRANSPORT PERMEASE PROTEIN"/>
    <property type="match status" value="1"/>
</dbReference>
<comment type="subcellular location">
    <subcellularLocation>
        <location evidence="1">Membrane</location>
        <topology evidence="1">Multi-pass membrane protein</topology>
    </subcellularLocation>
</comment>
<dbReference type="GeneID" id="75008856"/>
<dbReference type="GO" id="GO:0016020">
    <property type="term" value="C:membrane"/>
    <property type="evidence" value="ECO:0007669"/>
    <property type="project" value="UniProtKB-SubCell"/>
</dbReference>
<feature type="domain" description="ABC-2 type transporter transmembrane" evidence="6">
    <location>
        <begin position="21"/>
        <end position="159"/>
    </location>
</feature>
<organism evidence="7 8">
    <name type="scientific">Corynebacterium silvaticum</name>
    <dbReference type="NCBI Taxonomy" id="2320431"/>
    <lineage>
        <taxon>Bacteria</taxon>
        <taxon>Bacillati</taxon>
        <taxon>Actinomycetota</taxon>
        <taxon>Actinomycetes</taxon>
        <taxon>Mycobacteriales</taxon>
        <taxon>Corynebacteriaceae</taxon>
        <taxon>Corynebacterium</taxon>
    </lineage>
</organism>
<evidence type="ECO:0000256" key="1">
    <source>
        <dbReference type="ARBA" id="ARBA00004141"/>
    </source>
</evidence>
<proteinExistence type="predicted"/>
<evidence type="ECO:0000313" key="7">
    <source>
        <dbReference type="EMBL" id="ARU46978.1"/>
    </source>
</evidence>
<keyword evidence="3 5" id="KW-1133">Transmembrane helix</keyword>
<reference evidence="7 8" key="1">
    <citation type="journal article" date="2014" name="BMC Vet. Res.">
        <title>First report of Corynebacterium pseudotuberculosis from caseous lymphadenitis lesions in Black Alentejano pig (Sus scrofa domesticus).</title>
        <authorList>
            <person name="Oliveira M."/>
            <person name="Barroco C."/>
            <person name="Mottola C."/>
            <person name="Santos R."/>
            <person name="Lemsaddek A."/>
            <person name="Tavares L."/>
            <person name="Semedo-Lemsaddek T."/>
        </authorList>
    </citation>
    <scope>NUCLEOTIDE SEQUENCE [LARGE SCALE GENOMIC DNA]</scope>
    <source>
        <strain evidence="7 8">PO100/5</strain>
    </source>
</reference>
<dbReference type="KEGG" id="csil:CBE74_11620"/>
<dbReference type="InterPro" id="IPR013525">
    <property type="entry name" value="ABC2_TM"/>
</dbReference>
<gene>
    <name evidence="7" type="ORF">CBE74_11620</name>
</gene>
<dbReference type="RefSeq" id="WP_087454750.1">
    <property type="nucleotide sequence ID" value="NZ_CP021417.2"/>
</dbReference>
<dbReference type="NCBIfam" id="TIGR03061">
    <property type="entry name" value="pip_yhgE_Nterm"/>
    <property type="match status" value="1"/>
</dbReference>
<dbReference type="Pfam" id="PF12698">
    <property type="entry name" value="ABC2_membrane_3"/>
    <property type="match status" value="1"/>
</dbReference>
<evidence type="ECO:0000256" key="5">
    <source>
        <dbReference type="SAM" id="Phobius"/>
    </source>
</evidence>
<evidence type="ECO:0000256" key="4">
    <source>
        <dbReference type="ARBA" id="ARBA00023136"/>
    </source>
</evidence>
<reference evidence="7 8" key="3">
    <citation type="journal article" date="2020" name="Int. J. Syst. Evol. Microbiol.">
        <title>Corynebacterium silvaticum sp. nov., a unique group of NTTB corynebacteria in wild boar and roe deer.</title>
        <authorList>
            <person name="Dangel A."/>
            <person name="Berger A."/>
            <person name="Rau J."/>
            <person name="Eisenberg T."/>
            <person name="Kampfer P."/>
            <person name="Margos G."/>
            <person name="Contzen M."/>
            <person name="Busse H.J."/>
            <person name="Konrad R."/>
            <person name="Peters M."/>
            <person name="Sting R."/>
            <person name="Sing A."/>
        </authorList>
    </citation>
    <scope>NUCLEOTIDE SEQUENCE [LARGE SCALE GENOMIC DNA]</scope>
    <source>
        <strain evidence="7 8">PO100/5</strain>
    </source>
</reference>
<feature type="transmembrane region" description="Helical" evidence="5">
    <location>
        <begin position="486"/>
        <end position="506"/>
    </location>
</feature>
<keyword evidence="8" id="KW-1185">Reference proteome</keyword>
<dbReference type="AlphaFoldDB" id="A0A7Y4LKI7"/>
<dbReference type="EMBL" id="CP021417">
    <property type="protein sequence ID" value="ARU46978.1"/>
    <property type="molecule type" value="Genomic_DNA"/>
</dbReference>
<keyword evidence="4 5" id="KW-0472">Membrane</keyword>
<keyword evidence="2 5" id="KW-0812">Transmembrane</keyword>
<evidence type="ECO:0000313" key="8">
    <source>
        <dbReference type="Proteomes" id="UP000195652"/>
    </source>
</evidence>
<dbReference type="GO" id="GO:0140359">
    <property type="term" value="F:ABC-type transporter activity"/>
    <property type="evidence" value="ECO:0007669"/>
    <property type="project" value="InterPro"/>
</dbReference>
<evidence type="ECO:0000256" key="3">
    <source>
        <dbReference type="ARBA" id="ARBA00022989"/>
    </source>
</evidence>
<feature type="transmembrane region" description="Helical" evidence="5">
    <location>
        <begin position="600"/>
        <end position="621"/>
    </location>
</feature>
<reference evidence="7 8" key="2">
    <citation type="journal article" date="2020" name="Antonie Van Leeuwenhoek">
        <title>Phylogenomic characterisation of a novel corynebacterial species pathogenic to animals.</title>
        <authorList>
            <person name="Moller J."/>
            <person name="Musella L."/>
            <person name="Melnikov V."/>
            <person name="Geissdorfer W."/>
            <person name="Burkovski A."/>
            <person name="Sangal V."/>
        </authorList>
    </citation>
    <scope>NUCLEOTIDE SEQUENCE [LARGE SCALE GENOMIC DNA]</scope>
    <source>
        <strain evidence="7 8">PO100/5</strain>
    </source>
</reference>
<dbReference type="PANTHER" id="PTHR43077">
    <property type="entry name" value="TRANSPORT PERMEASE YVFS-RELATED"/>
    <property type="match status" value="1"/>
</dbReference>
<dbReference type="InterPro" id="IPR023908">
    <property type="entry name" value="xxxLxxG_rpt"/>
</dbReference>
<protein>
    <submittedName>
        <fullName evidence="7">YhgE/Pip family protein</fullName>
    </submittedName>
</protein>
<evidence type="ECO:0000256" key="2">
    <source>
        <dbReference type="ARBA" id="ARBA00022692"/>
    </source>
</evidence>
<dbReference type="Proteomes" id="UP000195652">
    <property type="component" value="Chromosome"/>
</dbReference>
<dbReference type="Gene3D" id="3.40.1710.10">
    <property type="entry name" value="abc type-2 transporter like domain"/>
    <property type="match status" value="1"/>
</dbReference>
<accession>A0A7Y4LKI7</accession>
<feature type="transmembrane region" description="Helical" evidence="5">
    <location>
        <begin position="446"/>
        <end position="466"/>
    </location>
</feature>
<sequence length="647" mass="67364">MSQLTSQATRHFSWKRLCAVVFLLLPVVASVVYMWAMWDPTKNLRSVDLAVVNEDAGATRNGEFERYGDKVVKGLLARDYLAFREVDANEAKKGLDSGKYLFTVTIPESFSANVNTLLAEKPTNPEITISYNDFNGTNGSVLTGGLVPKIQQAVSASISESYAKKLLNGVNNLGGGLTRAADGSAKLDEGAGKLQAGLAKGMSGAQQLNGGAHQLSDGTSQLVNGSSQLAAGAGRLAQGTARLGDGAQQIDAGVGKLTDTLIPVLTTAQNAAPQLQQAADALRAIGAVEQANKVQELATKFDANNPDNQVAQLHKLKNGTATLATMLSDPNSEYYGGVLKLKDGIERLNTGAVKLNEGAGKLADGTTKLADGTQQLHDGSMKLKDGTSQLAGKLGEGASTAPSAKNVEASAKQVSVPIVYKENNSNPVQTVVDSHDPTVKSLSGGASMLIVMVFGFLLMAMAAILIPHVFGTDRRSAFVGPTLKSFAGLAGIGVITLAVLATGASLVGWKPASVAGIALGFLLTATAAAATNQMLRALLGRFTGGIAILAAFAFGMFSFGGVWPLATVPSFFQVFHPITPMTYARNAFVQASQGELNGSYVVAILVLLAFTLIPLAITLVVRAARVKKLREEHGNDTSAEAPEPALV</sequence>
<dbReference type="NCBIfam" id="TIGR03057">
    <property type="entry name" value="xxxLxxG_by_4"/>
    <property type="match status" value="4"/>
</dbReference>
<evidence type="ECO:0000259" key="6">
    <source>
        <dbReference type="Pfam" id="PF12698"/>
    </source>
</evidence>
<feature type="transmembrane region" description="Helical" evidence="5">
    <location>
        <begin position="512"/>
        <end position="530"/>
    </location>
</feature>
<name>A0A7Y4LKI7_9CORY</name>